<dbReference type="PANTHER" id="PTHR42776:SF27">
    <property type="entry name" value="DIPEPTIDYL PEPTIDASE FAMILY MEMBER 6"/>
    <property type="match status" value="1"/>
</dbReference>
<name>A0ABX7R3B0_9GAMM</name>
<gene>
    <name evidence="3" type="ORF">JYB85_01630</name>
</gene>
<keyword evidence="1" id="KW-0378">Hydrolase</keyword>
<dbReference type="Pfam" id="PF00326">
    <property type="entry name" value="Peptidase_S9"/>
    <property type="match status" value="1"/>
</dbReference>
<dbReference type="PANTHER" id="PTHR42776">
    <property type="entry name" value="SERINE PEPTIDASE S9 FAMILY MEMBER"/>
    <property type="match status" value="1"/>
</dbReference>
<dbReference type="SUPFAM" id="SSF53474">
    <property type="entry name" value="alpha/beta-Hydrolases"/>
    <property type="match status" value="1"/>
</dbReference>
<protein>
    <submittedName>
        <fullName evidence="3">S9 family peptidase</fullName>
    </submittedName>
</protein>
<organism evidence="3 4">
    <name type="scientific">Shewanella sedimentimangrovi</name>
    <dbReference type="NCBI Taxonomy" id="2814293"/>
    <lineage>
        <taxon>Bacteria</taxon>
        <taxon>Pseudomonadati</taxon>
        <taxon>Pseudomonadota</taxon>
        <taxon>Gammaproteobacteria</taxon>
        <taxon>Alteromonadales</taxon>
        <taxon>Shewanellaceae</taxon>
        <taxon>Shewanella</taxon>
    </lineage>
</organism>
<dbReference type="Gene3D" id="3.40.50.1820">
    <property type="entry name" value="alpha/beta hydrolase"/>
    <property type="match status" value="1"/>
</dbReference>
<sequence>MRFQHFLLVVGLLGPIGTGYASVPIENFAKSSEFFDLKLSPGGDYLGVKTSHEGKVKLLILDSNTLQPTYAVAFPQNGQVGNYTWVNDDRVVIEKQYIKAWNEAPIYYGELMAVNANGSQSAYIFGYDGGAQQTGSHLKKNTPIRATAFILDPLVNDKRSMLVNALSWDDSEKNLAWEKVQDIYKVDVYRGTRTRITGTPIGNPQLLTDNEGEVRFASGVDKDARLNVYYRKGGEWINTEKFNFGLEQFRPLSFADTPNSIYALGAESDGPIAIYRLDLETGDKKKIMQDPKLDPNPEGFWINNQNKQLYAIEYSDGYPTYAFIDANDKRAKLLKSLIEALPGHQVQLVSETRKADRFIVRAFNDRNPGDYYLYDAENNKLRYLLSDNQSLDPEQMAEVKPFKITSRDGLELQAYLTLPKGKDPKNLPLVVAPHGGPALRDFWEFNPTNQLLASHGIAVLQVNFRGSGGYGTAFEAAGYGKWGSDIQNDIIDATRQVIANGMADKDRVCIVGTSFGGYSALQSSILAPDLFKCAVGVAGVYDLEMMFEEGDIQTRASGRAYLQDVLPKDKFTQQAMSPVHNVDKLRAKLLLIHGDNDERVPVEQLVALEKALKSHNYPYQKLIMDNEGHNFYNDNNKAKYYSELLSFLKTNLQL</sequence>
<accession>A0ABX7R3B0</accession>
<dbReference type="Proteomes" id="UP000663207">
    <property type="component" value="Chromosome"/>
</dbReference>
<evidence type="ECO:0000256" key="1">
    <source>
        <dbReference type="ARBA" id="ARBA00022801"/>
    </source>
</evidence>
<proteinExistence type="predicted"/>
<evidence type="ECO:0000313" key="4">
    <source>
        <dbReference type="Proteomes" id="UP000663207"/>
    </source>
</evidence>
<dbReference type="InterPro" id="IPR029058">
    <property type="entry name" value="AB_hydrolase_fold"/>
</dbReference>
<dbReference type="InterPro" id="IPR001375">
    <property type="entry name" value="Peptidase_S9_cat"/>
</dbReference>
<evidence type="ECO:0000259" key="2">
    <source>
        <dbReference type="Pfam" id="PF00326"/>
    </source>
</evidence>
<dbReference type="RefSeq" id="WP_207380774.1">
    <property type="nucleotide sequence ID" value="NZ_CP071502.1"/>
</dbReference>
<reference evidence="3 4" key="1">
    <citation type="submission" date="2021-03" db="EMBL/GenBank/DDBJ databases">
        <title>Novel species identification of genus Shewanella.</title>
        <authorList>
            <person name="Liu G."/>
            <person name="Zhang Q."/>
        </authorList>
    </citation>
    <scope>NUCLEOTIDE SEQUENCE [LARGE SCALE GENOMIC DNA]</scope>
    <source>
        <strain evidence="3 4">FJAT-52962</strain>
    </source>
</reference>
<dbReference type="SUPFAM" id="SSF82171">
    <property type="entry name" value="DPP6 N-terminal domain-like"/>
    <property type="match status" value="1"/>
</dbReference>
<keyword evidence="4" id="KW-1185">Reference proteome</keyword>
<dbReference type="EMBL" id="CP071502">
    <property type="protein sequence ID" value="QSX37573.1"/>
    <property type="molecule type" value="Genomic_DNA"/>
</dbReference>
<evidence type="ECO:0000313" key="3">
    <source>
        <dbReference type="EMBL" id="QSX37573.1"/>
    </source>
</evidence>
<feature type="domain" description="Peptidase S9 prolyl oligopeptidase catalytic" evidence="2">
    <location>
        <begin position="443"/>
        <end position="653"/>
    </location>
</feature>